<reference evidence="1 2" key="1">
    <citation type="journal article" date="2019" name="Int. J. Syst. Evol. Microbiol.">
        <title>The Global Catalogue of Microorganisms (GCM) 10K type strain sequencing project: providing services to taxonomists for standard genome sequencing and annotation.</title>
        <authorList>
            <consortium name="The Broad Institute Genomics Platform"/>
            <consortium name="The Broad Institute Genome Sequencing Center for Infectious Disease"/>
            <person name="Wu L."/>
            <person name="Ma J."/>
        </authorList>
    </citation>
    <scope>NUCLEOTIDE SEQUENCE [LARGE SCALE GENOMIC DNA]</scope>
    <source>
        <strain evidence="1 2">JCM 15481</strain>
    </source>
</reference>
<proteinExistence type="predicted"/>
<protein>
    <submittedName>
        <fullName evidence="1">Uncharacterized protein</fullName>
    </submittedName>
</protein>
<gene>
    <name evidence="1" type="ORF">GCM10009802_03740</name>
</gene>
<evidence type="ECO:0000313" key="1">
    <source>
        <dbReference type="EMBL" id="GAA2108111.1"/>
    </source>
</evidence>
<evidence type="ECO:0000313" key="2">
    <source>
        <dbReference type="Proteomes" id="UP001500443"/>
    </source>
</evidence>
<dbReference type="EMBL" id="BAAAPF010000003">
    <property type="protein sequence ID" value="GAA2108111.1"/>
    <property type="molecule type" value="Genomic_DNA"/>
</dbReference>
<comment type="caution">
    <text evidence="1">The sequence shown here is derived from an EMBL/GenBank/DDBJ whole genome shotgun (WGS) entry which is preliminary data.</text>
</comment>
<sequence>MPYVDHVAGSVEDATFPAAVSGTFRAVYLTHCRRRVIATGTGSTARARRRHAAVRQRPEQKRACALAVSGMSPRQCSQRLVFMPLRLPEDV</sequence>
<accession>A0ABN2XCB9</accession>
<organism evidence="1 2">
    <name type="scientific">Streptomyces synnematoformans</name>
    <dbReference type="NCBI Taxonomy" id="415721"/>
    <lineage>
        <taxon>Bacteria</taxon>
        <taxon>Bacillati</taxon>
        <taxon>Actinomycetota</taxon>
        <taxon>Actinomycetes</taxon>
        <taxon>Kitasatosporales</taxon>
        <taxon>Streptomycetaceae</taxon>
        <taxon>Streptomyces</taxon>
    </lineage>
</organism>
<dbReference type="Proteomes" id="UP001500443">
    <property type="component" value="Unassembled WGS sequence"/>
</dbReference>
<keyword evidence="2" id="KW-1185">Reference proteome</keyword>
<name>A0ABN2XCB9_9ACTN</name>